<gene>
    <name evidence="1" type="ORF">FQN60_014821</name>
</gene>
<evidence type="ECO:0000313" key="1">
    <source>
        <dbReference type="EMBL" id="KAA8583613.1"/>
    </source>
</evidence>
<dbReference type="AlphaFoldDB" id="A0A5J5CS75"/>
<evidence type="ECO:0000313" key="2">
    <source>
        <dbReference type="Proteomes" id="UP000327493"/>
    </source>
</evidence>
<accession>A0A5J5CS75</accession>
<name>A0A5J5CS75_9PERO</name>
<comment type="caution">
    <text evidence="1">The sequence shown here is derived from an EMBL/GenBank/DDBJ whole genome shotgun (WGS) entry which is preliminary data.</text>
</comment>
<organism evidence="1 2">
    <name type="scientific">Etheostoma spectabile</name>
    <name type="common">orangethroat darter</name>
    <dbReference type="NCBI Taxonomy" id="54343"/>
    <lineage>
        <taxon>Eukaryota</taxon>
        <taxon>Metazoa</taxon>
        <taxon>Chordata</taxon>
        <taxon>Craniata</taxon>
        <taxon>Vertebrata</taxon>
        <taxon>Euteleostomi</taxon>
        <taxon>Actinopterygii</taxon>
        <taxon>Neopterygii</taxon>
        <taxon>Teleostei</taxon>
        <taxon>Neoteleostei</taxon>
        <taxon>Acanthomorphata</taxon>
        <taxon>Eupercaria</taxon>
        <taxon>Perciformes</taxon>
        <taxon>Percoidei</taxon>
        <taxon>Percidae</taxon>
        <taxon>Etheostomatinae</taxon>
        <taxon>Etheostoma</taxon>
    </lineage>
</organism>
<keyword evidence="2" id="KW-1185">Reference proteome</keyword>
<reference evidence="1 2" key="1">
    <citation type="submission" date="2019-08" db="EMBL/GenBank/DDBJ databases">
        <title>A chromosome-level genome assembly, high-density linkage maps, and genome scans reveal the genomic architecture of hybrid incompatibilities underlying speciation via character displacement in darters (Percidae: Etheostominae).</title>
        <authorList>
            <person name="Moran R.L."/>
            <person name="Catchen J.M."/>
            <person name="Fuller R.C."/>
        </authorList>
    </citation>
    <scope>NUCLEOTIDE SEQUENCE [LARGE SCALE GENOMIC DNA]</scope>
    <source>
        <strain evidence="1">EspeVRDwgs_2016</strain>
        <tissue evidence="1">Muscle</tissue>
    </source>
</reference>
<sequence length="94" mass="10617">MWWDWREIPGLSSPQIQDIFLGGSWGAAFHDRPELAIIHSSVLDVGAVVKAIHSSNTHRRDGMLPFLTSTCQKLPETSVIYVSFVYMIQVTFEP</sequence>
<dbReference type="Proteomes" id="UP000327493">
    <property type="component" value="Chromosome 17"/>
</dbReference>
<dbReference type="EMBL" id="VOFY01000017">
    <property type="protein sequence ID" value="KAA8583613.1"/>
    <property type="molecule type" value="Genomic_DNA"/>
</dbReference>
<protein>
    <submittedName>
        <fullName evidence="1">Uncharacterized protein</fullName>
    </submittedName>
</protein>
<proteinExistence type="predicted"/>